<feature type="region of interest" description="Disordered" evidence="1">
    <location>
        <begin position="28"/>
        <end position="74"/>
    </location>
</feature>
<feature type="compositionally biased region" description="Gly residues" evidence="1">
    <location>
        <begin position="39"/>
        <end position="50"/>
    </location>
</feature>
<evidence type="ECO:0000313" key="3">
    <source>
        <dbReference type="Proteomes" id="UP001054854"/>
    </source>
</evidence>
<accession>A0ABQ3U7H4</accession>
<dbReference type="EMBL" id="BNEK01000005">
    <property type="protein sequence ID" value="GHJ31407.1"/>
    <property type="molecule type" value="Genomic_DNA"/>
</dbReference>
<name>A0ABQ3U7H4_STRHY</name>
<reference evidence="2" key="1">
    <citation type="submission" date="2024-05" db="EMBL/GenBank/DDBJ databases">
        <title>Whole genome shotgun sequence of Streptomyces hygroscopicus NBRC 113678.</title>
        <authorList>
            <person name="Komaki H."/>
            <person name="Tamura T."/>
        </authorList>
    </citation>
    <scope>NUCLEOTIDE SEQUENCE</scope>
    <source>
        <strain evidence="2">N11-34</strain>
    </source>
</reference>
<dbReference type="Proteomes" id="UP001054854">
    <property type="component" value="Unassembled WGS sequence"/>
</dbReference>
<protein>
    <submittedName>
        <fullName evidence="2">Uncharacterized protein</fullName>
    </submittedName>
</protein>
<sequence length="74" mass="7487">MHKRTGFALRTGAGAWGTQSMGSVGAWRTWGAPAQGDTGTRGHGGTGAGAHGDIRPQGHGGTRPRVDHTGKADP</sequence>
<gene>
    <name evidence="2" type="ORF">TPA0910_58400</name>
</gene>
<feature type="compositionally biased region" description="Basic and acidic residues" evidence="1">
    <location>
        <begin position="64"/>
        <end position="74"/>
    </location>
</feature>
<comment type="caution">
    <text evidence="2">The sequence shown here is derived from an EMBL/GenBank/DDBJ whole genome shotgun (WGS) entry which is preliminary data.</text>
</comment>
<keyword evidence="3" id="KW-1185">Reference proteome</keyword>
<proteinExistence type="predicted"/>
<feature type="region of interest" description="Disordered" evidence="1">
    <location>
        <begin position="1"/>
        <end position="20"/>
    </location>
</feature>
<evidence type="ECO:0000313" key="2">
    <source>
        <dbReference type="EMBL" id="GHJ31407.1"/>
    </source>
</evidence>
<organism evidence="2 3">
    <name type="scientific">Streptomyces hygroscopicus</name>
    <dbReference type="NCBI Taxonomy" id="1912"/>
    <lineage>
        <taxon>Bacteria</taxon>
        <taxon>Bacillati</taxon>
        <taxon>Actinomycetota</taxon>
        <taxon>Actinomycetes</taxon>
        <taxon>Kitasatosporales</taxon>
        <taxon>Streptomycetaceae</taxon>
        <taxon>Streptomyces</taxon>
        <taxon>Streptomyces violaceusniger group</taxon>
    </lineage>
</organism>
<evidence type="ECO:0000256" key="1">
    <source>
        <dbReference type="SAM" id="MobiDB-lite"/>
    </source>
</evidence>